<comment type="similarity">
    <text evidence="1">Belongs to the short-chain dehydrogenases/reductases (SDR) family.</text>
</comment>
<organism evidence="4 5">
    <name type="scientific">Algoriphagus sanaruensis</name>
    <dbReference type="NCBI Taxonomy" id="1727163"/>
    <lineage>
        <taxon>Bacteria</taxon>
        <taxon>Pseudomonadati</taxon>
        <taxon>Bacteroidota</taxon>
        <taxon>Cytophagia</taxon>
        <taxon>Cytophagales</taxon>
        <taxon>Cyclobacteriaceae</taxon>
        <taxon>Algoriphagus</taxon>
    </lineage>
</organism>
<dbReference type="OrthoDB" id="9794387at2"/>
<keyword evidence="5" id="KW-1185">Reference proteome</keyword>
<gene>
    <name evidence="4" type="ORF">AO498_05050</name>
</gene>
<protein>
    <recommendedName>
        <fullName evidence="6">Short-chain dehydrogenase</fullName>
    </recommendedName>
</protein>
<evidence type="ECO:0000256" key="2">
    <source>
        <dbReference type="ARBA" id="ARBA00022857"/>
    </source>
</evidence>
<sequence>MNSLEHKKIIVTGAGSGIGLAIIELLYPNTQELLAVDISLDRLQQLRQRFPKMKGLLRADLSQKSGVEKVISWVDQHWKQVDFCFANAGKAEFGPFDRQDWKTMEELFQLNVFSPIQLGLDLKKSFAGPHFRHVITCSAMAYWSVPGYSAYSSTKAAVLRWAETVWSERDGDWLSLAFPIATNTAFFEEAGEEIPKAFPIQSSTWVAQKMIRGAIKGKKKIHPSLLFQLMLWINARLGGIRQIYQQIELVKFRGWIVKQTQNQ</sequence>
<dbReference type="RefSeq" id="WP_067544423.1">
    <property type="nucleotide sequence ID" value="NZ_CP012836.1"/>
</dbReference>
<dbReference type="AlphaFoldDB" id="A0A142EKW1"/>
<keyword evidence="2" id="KW-0521">NADP</keyword>
<accession>A0A142EKW1</accession>
<name>A0A142EKW1_9BACT</name>
<dbReference type="CDD" id="cd05233">
    <property type="entry name" value="SDR_c"/>
    <property type="match status" value="1"/>
</dbReference>
<dbReference type="Pfam" id="PF00106">
    <property type="entry name" value="adh_short"/>
    <property type="match status" value="1"/>
</dbReference>
<dbReference type="STRING" id="1727163.AO498_05050"/>
<evidence type="ECO:0008006" key="6">
    <source>
        <dbReference type="Google" id="ProtNLM"/>
    </source>
</evidence>
<dbReference type="InterPro" id="IPR002347">
    <property type="entry name" value="SDR_fam"/>
</dbReference>
<evidence type="ECO:0000256" key="3">
    <source>
        <dbReference type="ARBA" id="ARBA00023002"/>
    </source>
</evidence>
<proteinExistence type="inferred from homology"/>
<dbReference type="Proteomes" id="UP000073816">
    <property type="component" value="Chromosome"/>
</dbReference>
<dbReference type="PATRIC" id="fig|1727163.4.peg.1051"/>
<dbReference type="PANTHER" id="PTHR43391">
    <property type="entry name" value="RETINOL DEHYDROGENASE-RELATED"/>
    <property type="match status" value="1"/>
</dbReference>
<dbReference type="InterPro" id="IPR036291">
    <property type="entry name" value="NAD(P)-bd_dom_sf"/>
</dbReference>
<evidence type="ECO:0000313" key="5">
    <source>
        <dbReference type="Proteomes" id="UP000073816"/>
    </source>
</evidence>
<evidence type="ECO:0000256" key="1">
    <source>
        <dbReference type="ARBA" id="ARBA00006484"/>
    </source>
</evidence>
<dbReference type="KEGG" id="alm:AO498_05050"/>
<reference evidence="4 5" key="2">
    <citation type="journal article" date="2016" name="Genome Announc.">
        <title>Complete Genome Sequence of Algoriphagus sp. Strain M8-2, Isolated from a Brackish Lake.</title>
        <authorList>
            <person name="Muraguchi Y."/>
            <person name="Kushimoto K."/>
            <person name="Ohtsubo Y."/>
            <person name="Suzuki T."/>
            <person name="Dohra H."/>
            <person name="Kimbara K."/>
            <person name="Shintani M."/>
        </authorList>
    </citation>
    <scope>NUCLEOTIDE SEQUENCE [LARGE SCALE GENOMIC DNA]</scope>
    <source>
        <strain evidence="4 5">M8-2</strain>
    </source>
</reference>
<dbReference type="GO" id="GO:0016491">
    <property type="term" value="F:oxidoreductase activity"/>
    <property type="evidence" value="ECO:0007669"/>
    <property type="project" value="UniProtKB-KW"/>
</dbReference>
<reference evidence="5" key="1">
    <citation type="submission" date="2015-09" db="EMBL/GenBank/DDBJ databases">
        <title>Complete sequence of Algoriphagus sp. M8-2.</title>
        <authorList>
            <person name="Shintani M."/>
        </authorList>
    </citation>
    <scope>NUCLEOTIDE SEQUENCE [LARGE SCALE GENOMIC DNA]</scope>
    <source>
        <strain evidence="5">M8-2</strain>
    </source>
</reference>
<evidence type="ECO:0000313" key="4">
    <source>
        <dbReference type="EMBL" id="AMQ55766.1"/>
    </source>
</evidence>
<dbReference type="SUPFAM" id="SSF51735">
    <property type="entry name" value="NAD(P)-binding Rossmann-fold domains"/>
    <property type="match status" value="1"/>
</dbReference>
<dbReference type="EMBL" id="CP012836">
    <property type="protein sequence ID" value="AMQ55766.1"/>
    <property type="molecule type" value="Genomic_DNA"/>
</dbReference>
<dbReference type="Gene3D" id="3.40.50.720">
    <property type="entry name" value="NAD(P)-binding Rossmann-like Domain"/>
    <property type="match status" value="1"/>
</dbReference>
<dbReference type="PANTHER" id="PTHR43391:SF14">
    <property type="entry name" value="DEHYDROGENASE_REDUCTASE SDR FAMILY PROTEIN 7-LIKE"/>
    <property type="match status" value="1"/>
</dbReference>
<keyword evidence="3" id="KW-0560">Oxidoreductase</keyword>
<dbReference type="PRINTS" id="PR00081">
    <property type="entry name" value="GDHRDH"/>
</dbReference>